<evidence type="ECO:0000256" key="1">
    <source>
        <dbReference type="SAM" id="MobiDB-lite"/>
    </source>
</evidence>
<keyword evidence="2" id="KW-0472">Membrane</keyword>
<dbReference type="EMBL" id="BIFQ01000001">
    <property type="protein sequence ID" value="GCE03496.1"/>
    <property type="molecule type" value="Genomic_DNA"/>
</dbReference>
<reference evidence="5" key="1">
    <citation type="submission" date="2018-12" db="EMBL/GenBank/DDBJ databases">
        <title>Tengunoibacter tsumagoiensis gen. nov., sp. nov., Dictyobacter kobayashii sp. nov., D. alpinus sp. nov., and D. joshuensis sp. nov. and description of Dictyobacteraceae fam. nov. within the order Ktedonobacterales isolated from Tengu-no-mugimeshi.</title>
        <authorList>
            <person name="Wang C.M."/>
            <person name="Zheng Y."/>
            <person name="Sakai Y."/>
            <person name="Toyoda A."/>
            <person name="Minakuchi Y."/>
            <person name="Abe K."/>
            <person name="Yokota A."/>
            <person name="Yabe S."/>
        </authorList>
    </citation>
    <scope>NUCLEOTIDE SEQUENCE [LARGE SCALE GENOMIC DNA]</scope>
    <source>
        <strain evidence="5">S-27</strain>
    </source>
</reference>
<evidence type="ECO:0000256" key="2">
    <source>
        <dbReference type="SAM" id="Phobius"/>
    </source>
</evidence>
<dbReference type="RefSeq" id="WP_126594762.1">
    <property type="nucleotide sequence ID" value="NZ_BIFQ01000001.1"/>
</dbReference>
<sequence length="979" mass="111021">MKQEMNFENGQNPVSIFALHIIPPLHSNKEHAIALEATMQSLVLDRQHPITLELAGTQEWRSFIVRATSQSALDHVEALLRAQYPQSEIRPLRSHDDPFRLDPGEAVSAVELEAGSASYLPLRSWQEEQKEGTDPLLGLLAALGHLPEHTRAVAQIALTPAVTNWSRWNMRRALESPLAQERRNKERTLLTAILGEGFSNILFIHLVIFIGLFLLLRPAMPPWFLKSIVQICIGRGSQVPASQQGQIILWVCGALLVEGLIIVLSMVVDSWWKRRSMYNPRVVAQKTSRMAYRARLRLYVMGPEMTANDPMSKKAQAQIRKTLLIRMVAAYRQFHMADGAFFVPRRISARAARRLLINRWAGKAEWQKGLRLSRHMIGVDALASLWHMPNPQALPELALVEHRRSRTLLIPPAVTRQCQGLPPIGYSEHAGYRLPFAFTPEFFTFHSLIVGKSGEGKSTFIEHIAQKAMELGGMVLIDPFGDLCENVLQHVPAARAEDVVFIDLSDKLASIGLNPLDVTLGYRRDQFIADLLKMLAQIWAASWNARMENAFEISLRTLFEANKALVARDPQNGPMLQYTLLDILPLLTRANFCHALLQEVEDDYLHRWWREYYEPLSPAQQRDIINPIAAKVAKFENQAARRILGQGISTLHIPQMIKERKIILFKLARGVVGNDVASMIGATLLGLIQNILEDQGYLGYREAPRLPIIINEFQRVAGADYRTLSELHKYGASFFMATQSVDYLQRISPYVWPALQANVRQIVAFNLSAPDAEFLAPELGVDREDILHLDINTCYVSVLAGGRRQPTFSLKLLPPAHVDGIQAESIRTRCRVRYTNPIPEIDQRLSEAMLRNIRLAPVSEPEPSSESPAPPLPRPTLSEKPRERHRERVIQEGEAQYEGAEDVRKKRETFPRMGGPAPDTKESSVLVPDLTKEEQEENELLEMVIRDEIEGEREDLMQREGEREDLIQQQKHNRKTRQH</sequence>
<organism evidence="4 5">
    <name type="scientific">Dictyobacter aurantiacus</name>
    <dbReference type="NCBI Taxonomy" id="1936993"/>
    <lineage>
        <taxon>Bacteria</taxon>
        <taxon>Bacillati</taxon>
        <taxon>Chloroflexota</taxon>
        <taxon>Ktedonobacteria</taxon>
        <taxon>Ktedonobacterales</taxon>
        <taxon>Dictyobacteraceae</taxon>
        <taxon>Dictyobacter</taxon>
    </lineage>
</organism>
<accession>A0A401Z9M1</accession>
<dbReference type="Gene3D" id="3.40.50.300">
    <property type="entry name" value="P-loop containing nucleotide triphosphate hydrolases"/>
    <property type="match status" value="2"/>
</dbReference>
<dbReference type="InterPro" id="IPR027417">
    <property type="entry name" value="P-loop_NTPase"/>
</dbReference>
<evidence type="ECO:0000313" key="4">
    <source>
        <dbReference type="EMBL" id="GCE03496.1"/>
    </source>
</evidence>
<dbReference type="OrthoDB" id="140011at2"/>
<feature type="compositionally biased region" description="Basic and acidic residues" evidence="1">
    <location>
        <begin position="901"/>
        <end position="910"/>
    </location>
</feature>
<comment type="caution">
    <text evidence="4">The sequence shown here is derived from an EMBL/GenBank/DDBJ whole genome shotgun (WGS) entry which is preliminary data.</text>
</comment>
<evidence type="ECO:0000313" key="5">
    <source>
        <dbReference type="Proteomes" id="UP000287224"/>
    </source>
</evidence>
<proteinExistence type="predicted"/>
<feature type="region of interest" description="Disordered" evidence="1">
    <location>
        <begin position="948"/>
        <end position="979"/>
    </location>
</feature>
<feature type="transmembrane region" description="Helical" evidence="2">
    <location>
        <begin position="189"/>
        <end position="216"/>
    </location>
</feature>
<keyword evidence="2" id="KW-1133">Transmembrane helix</keyword>
<keyword evidence="2" id="KW-0812">Transmembrane</keyword>
<name>A0A401Z9M1_9CHLR</name>
<dbReference type="InterPro" id="IPR058441">
    <property type="entry name" value="DUF8128"/>
</dbReference>
<dbReference type="Proteomes" id="UP000287224">
    <property type="component" value="Unassembled WGS sequence"/>
</dbReference>
<dbReference type="SUPFAM" id="SSF52540">
    <property type="entry name" value="P-loop containing nucleoside triphosphate hydrolases"/>
    <property type="match status" value="1"/>
</dbReference>
<keyword evidence="5" id="KW-1185">Reference proteome</keyword>
<feature type="compositionally biased region" description="Basic and acidic residues" evidence="1">
    <location>
        <begin position="877"/>
        <end position="891"/>
    </location>
</feature>
<protein>
    <recommendedName>
        <fullName evidence="3">DUF8128 domain-containing protein</fullName>
    </recommendedName>
</protein>
<feature type="region of interest" description="Disordered" evidence="1">
    <location>
        <begin position="857"/>
        <end position="936"/>
    </location>
</feature>
<evidence type="ECO:0000259" key="3">
    <source>
        <dbReference type="Pfam" id="PF26449"/>
    </source>
</evidence>
<feature type="compositionally biased region" description="Basic and acidic residues" evidence="1">
    <location>
        <begin position="948"/>
        <end position="966"/>
    </location>
</feature>
<feature type="transmembrane region" description="Helical" evidence="2">
    <location>
        <begin position="247"/>
        <end position="268"/>
    </location>
</feature>
<dbReference type="Pfam" id="PF26449">
    <property type="entry name" value="DUF8128"/>
    <property type="match status" value="1"/>
</dbReference>
<gene>
    <name evidence="4" type="ORF">KDAU_08250</name>
</gene>
<dbReference type="AlphaFoldDB" id="A0A401Z9M1"/>
<feature type="compositionally biased region" description="Low complexity" evidence="1">
    <location>
        <begin position="857"/>
        <end position="867"/>
    </location>
</feature>
<feature type="domain" description="DUF8128" evidence="3">
    <location>
        <begin position="63"/>
        <end position="184"/>
    </location>
</feature>